<evidence type="ECO:0000313" key="12">
    <source>
        <dbReference type="Proteomes" id="UP001140172"/>
    </source>
</evidence>
<name>A0A9W8HDD0_9FUNG</name>
<proteinExistence type="predicted"/>
<feature type="region of interest" description="Disordered" evidence="8">
    <location>
        <begin position="652"/>
        <end position="696"/>
    </location>
</feature>
<gene>
    <name evidence="11" type="ORF">GGI15_002778</name>
</gene>
<dbReference type="AlphaFoldDB" id="A0A9W8HDD0"/>
<feature type="transmembrane region" description="Helical" evidence="9">
    <location>
        <begin position="372"/>
        <end position="392"/>
    </location>
</feature>
<evidence type="ECO:0000256" key="5">
    <source>
        <dbReference type="ARBA" id="ARBA00022840"/>
    </source>
</evidence>
<dbReference type="GO" id="GO:0016020">
    <property type="term" value="C:membrane"/>
    <property type="evidence" value="ECO:0007669"/>
    <property type="project" value="UniProtKB-SubCell"/>
</dbReference>
<dbReference type="InterPro" id="IPR013525">
    <property type="entry name" value="ABC2_TM"/>
</dbReference>
<evidence type="ECO:0000259" key="10">
    <source>
        <dbReference type="PROSITE" id="PS50893"/>
    </source>
</evidence>
<feature type="transmembrane region" description="Helical" evidence="9">
    <location>
        <begin position="592"/>
        <end position="617"/>
    </location>
</feature>
<evidence type="ECO:0000256" key="7">
    <source>
        <dbReference type="ARBA" id="ARBA00023136"/>
    </source>
</evidence>
<dbReference type="GO" id="GO:0005524">
    <property type="term" value="F:ATP binding"/>
    <property type="evidence" value="ECO:0007669"/>
    <property type="project" value="UniProtKB-KW"/>
</dbReference>
<comment type="caution">
    <text evidence="11">The sequence shown here is derived from an EMBL/GenBank/DDBJ whole genome shotgun (WGS) entry which is preliminary data.</text>
</comment>
<dbReference type="InterPro" id="IPR003439">
    <property type="entry name" value="ABC_transporter-like_ATP-bd"/>
</dbReference>
<feature type="transmembrane region" description="Helical" evidence="9">
    <location>
        <begin position="484"/>
        <end position="508"/>
    </location>
</feature>
<accession>A0A9W8HDD0</accession>
<feature type="transmembrane region" description="Helical" evidence="9">
    <location>
        <begin position="412"/>
        <end position="436"/>
    </location>
</feature>
<keyword evidence="12" id="KW-1185">Reference proteome</keyword>
<evidence type="ECO:0000256" key="4">
    <source>
        <dbReference type="ARBA" id="ARBA00022741"/>
    </source>
</evidence>
<evidence type="ECO:0000256" key="8">
    <source>
        <dbReference type="SAM" id="MobiDB-lite"/>
    </source>
</evidence>
<dbReference type="OrthoDB" id="66620at2759"/>
<feature type="non-terminal residue" evidence="11">
    <location>
        <position position="1"/>
    </location>
</feature>
<evidence type="ECO:0000256" key="3">
    <source>
        <dbReference type="ARBA" id="ARBA00022692"/>
    </source>
</evidence>
<dbReference type="InterPro" id="IPR003593">
    <property type="entry name" value="AAA+_ATPase"/>
</dbReference>
<dbReference type="Pfam" id="PF01061">
    <property type="entry name" value="ABC2_membrane"/>
    <property type="match status" value="1"/>
</dbReference>
<feature type="compositionally biased region" description="Basic and acidic residues" evidence="8">
    <location>
        <begin position="663"/>
        <end position="679"/>
    </location>
</feature>
<dbReference type="PROSITE" id="PS50893">
    <property type="entry name" value="ABC_TRANSPORTER_2"/>
    <property type="match status" value="1"/>
</dbReference>
<dbReference type="SUPFAM" id="SSF52540">
    <property type="entry name" value="P-loop containing nucleoside triphosphate hydrolases"/>
    <property type="match status" value="1"/>
</dbReference>
<comment type="subcellular location">
    <subcellularLocation>
        <location evidence="1">Membrane</location>
        <topology evidence="1">Multi-pass membrane protein</topology>
    </subcellularLocation>
</comment>
<feature type="domain" description="ABC transporter" evidence="10">
    <location>
        <begin position="15"/>
        <end position="285"/>
    </location>
</feature>
<evidence type="ECO:0000256" key="1">
    <source>
        <dbReference type="ARBA" id="ARBA00004141"/>
    </source>
</evidence>
<feature type="transmembrane region" description="Helical" evidence="9">
    <location>
        <begin position="457"/>
        <end position="478"/>
    </location>
</feature>
<dbReference type="InterPro" id="IPR027417">
    <property type="entry name" value="P-loop_NTPase"/>
</dbReference>
<dbReference type="SMART" id="SM00382">
    <property type="entry name" value="AAA"/>
    <property type="match status" value="1"/>
</dbReference>
<dbReference type="InterPro" id="IPR050352">
    <property type="entry name" value="ABCG_transporters"/>
</dbReference>
<dbReference type="PANTHER" id="PTHR48041:SF139">
    <property type="entry name" value="PROTEIN SCARLET"/>
    <property type="match status" value="1"/>
</dbReference>
<dbReference type="EMBL" id="JANBUM010000162">
    <property type="protein sequence ID" value="KAJ2782851.1"/>
    <property type="molecule type" value="Genomic_DNA"/>
</dbReference>
<evidence type="ECO:0000313" key="11">
    <source>
        <dbReference type="EMBL" id="KAJ2782851.1"/>
    </source>
</evidence>
<keyword evidence="3 9" id="KW-0812">Transmembrane</keyword>
<reference evidence="11" key="1">
    <citation type="submission" date="2022-07" db="EMBL/GenBank/DDBJ databases">
        <title>Phylogenomic reconstructions and comparative analyses of Kickxellomycotina fungi.</title>
        <authorList>
            <person name="Reynolds N.K."/>
            <person name="Stajich J.E."/>
            <person name="Barry K."/>
            <person name="Grigoriev I.V."/>
            <person name="Crous P."/>
            <person name="Smith M.E."/>
        </authorList>
    </citation>
    <scope>NUCLEOTIDE SEQUENCE</scope>
    <source>
        <strain evidence="11">BCRC 34489</strain>
    </source>
</reference>
<keyword evidence="2" id="KW-0813">Transport</keyword>
<dbReference type="Gene3D" id="3.40.50.300">
    <property type="entry name" value="P-loop containing nucleotide triphosphate hydrolases"/>
    <property type="match status" value="1"/>
</dbReference>
<dbReference type="GO" id="GO:0140359">
    <property type="term" value="F:ABC-type transporter activity"/>
    <property type="evidence" value="ECO:0007669"/>
    <property type="project" value="InterPro"/>
</dbReference>
<keyword evidence="4" id="KW-0547">Nucleotide-binding</keyword>
<organism evidence="11 12">
    <name type="scientific">Coemansia interrupta</name>
    <dbReference type="NCBI Taxonomy" id="1126814"/>
    <lineage>
        <taxon>Eukaryota</taxon>
        <taxon>Fungi</taxon>
        <taxon>Fungi incertae sedis</taxon>
        <taxon>Zoopagomycota</taxon>
        <taxon>Kickxellomycotina</taxon>
        <taxon>Kickxellomycetes</taxon>
        <taxon>Kickxellales</taxon>
        <taxon>Kickxellaceae</taxon>
        <taxon>Coemansia</taxon>
    </lineage>
</organism>
<dbReference type="GO" id="GO:0016887">
    <property type="term" value="F:ATP hydrolysis activity"/>
    <property type="evidence" value="ECO:0007669"/>
    <property type="project" value="InterPro"/>
</dbReference>
<feature type="compositionally biased region" description="Low complexity" evidence="8">
    <location>
        <begin position="136"/>
        <end position="153"/>
    </location>
</feature>
<evidence type="ECO:0000256" key="2">
    <source>
        <dbReference type="ARBA" id="ARBA00022448"/>
    </source>
</evidence>
<protein>
    <recommendedName>
        <fullName evidence="10">ABC transporter domain-containing protein</fullName>
    </recommendedName>
</protein>
<dbReference type="PANTHER" id="PTHR48041">
    <property type="entry name" value="ABC TRANSPORTER G FAMILY MEMBER 28"/>
    <property type="match status" value="1"/>
</dbReference>
<dbReference type="Pfam" id="PF00005">
    <property type="entry name" value="ABC_tran"/>
    <property type="match status" value="1"/>
</dbReference>
<dbReference type="Proteomes" id="UP001140172">
    <property type="component" value="Unassembled WGS sequence"/>
</dbReference>
<sequence>VPVQTDDEKSGGGWARLQQRVFGKRAYGERQILRGLEGTFLPGRLTGILGPSGSGKTTLLNLLAGQISTGHTGGDMWVNGRPTTGAGLRRLAGYVNQEDVILSTQTVQEAIDMSLTLRPPPTHPASSAAADDDDAGGLPLPASAARPSSAAGRAETRARRDRALAQFGLEKCRDTMVGDAGAKGVSGGEKKRTAIAMEWVSEARVLFLDEPTSGLDAHSALVATRQLRQVAQTGRTVVAVLHQPSSEMFALLDDVLVLLDGRIVYLGPRDQLVGYLERLGRPCGMYVNPADHLFNAVLFAGEAADGTQAQRHGDELVAAWEASPEAAELRRRVAAPELAPVGRAQFRRTAPGGRQLRYLLAREARNALRNPLVLSIRLAQACFFGLLIGLVFLNTQDRPVAVQRQNFSGSLFFTSVTQCLIAILAVANVFTAERLVFQRERRAGYYGLPAYFAAKNLVELPIVMCVPVVYSCISYWLLGLQRDAGRFFIYVATAVALNLCGFACGMLLAAAFASLAAILSLLPVMFLPFLLFGGLLVNTGNSTVWLRWIQWLSPIKYAYTALMKNQFAGYRVDGQDVGDAYLEQVDLGSFSVAANIAMVLAIALLAWVLAFVALARLASEGSKLRERAAKQEELLLGPPDQRFVRGQAFLGGEKQPALQTEPPRAEPPRIEPPRAEPPRIEPLGAEPPRIEPPRID</sequence>
<evidence type="ECO:0000256" key="9">
    <source>
        <dbReference type="SAM" id="Phobius"/>
    </source>
</evidence>
<keyword evidence="7 9" id="KW-0472">Membrane</keyword>
<feature type="region of interest" description="Disordered" evidence="8">
    <location>
        <begin position="117"/>
        <end position="157"/>
    </location>
</feature>
<feature type="transmembrane region" description="Helical" evidence="9">
    <location>
        <begin position="515"/>
        <end position="537"/>
    </location>
</feature>
<evidence type="ECO:0000256" key="6">
    <source>
        <dbReference type="ARBA" id="ARBA00022989"/>
    </source>
</evidence>
<keyword evidence="5" id="KW-0067">ATP-binding</keyword>
<keyword evidence="6 9" id="KW-1133">Transmembrane helix</keyword>